<dbReference type="Gene3D" id="1.10.579.10">
    <property type="entry name" value="DNA Cyclobutane Dipyrimidine Photolyase, subunit A, domain 3"/>
    <property type="match status" value="1"/>
</dbReference>
<name>A0A0W0SE09_9GAMM</name>
<dbReference type="RefSeq" id="WP_058388212.1">
    <property type="nucleotide sequence ID" value="NZ_LNXW01000013.1"/>
</dbReference>
<dbReference type="InterPro" id="IPR052551">
    <property type="entry name" value="UV-DNA_repair_photolyase"/>
</dbReference>
<comment type="caution">
    <text evidence="1">The sequence shown here is derived from an EMBL/GenBank/DDBJ whole genome shotgun (WGS) entry which is preliminary data.</text>
</comment>
<dbReference type="GO" id="GO:0016829">
    <property type="term" value="F:lyase activity"/>
    <property type="evidence" value="ECO:0007669"/>
    <property type="project" value="UniProtKB-KW"/>
</dbReference>
<dbReference type="InterPro" id="IPR007357">
    <property type="entry name" value="PhrB-like"/>
</dbReference>
<dbReference type="Gene3D" id="1.10.10.1710">
    <property type="entry name" value="Deoxyribodipyrimidine photolyase-related"/>
    <property type="match status" value="1"/>
</dbReference>
<organism evidence="1 2">
    <name type="scientific">Legionella cherrii</name>
    <dbReference type="NCBI Taxonomy" id="28084"/>
    <lineage>
        <taxon>Bacteria</taxon>
        <taxon>Pseudomonadati</taxon>
        <taxon>Pseudomonadota</taxon>
        <taxon>Gammaproteobacteria</taxon>
        <taxon>Legionellales</taxon>
        <taxon>Legionellaceae</taxon>
        <taxon>Legionella</taxon>
    </lineage>
</organism>
<dbReference type="InterPro" id="IPR036134">
    <property type="entry name" value="Crypto/Photolyase_FAD-like_sf"/>
</dbReference>
<dbReference type="Gene3D" id="3.40.50.620">
    <property type="entry name" value="HUPs"/>
    <property type="match status" value="1"/>
</dbReference>
<evidence type="ECO:0000313" key="1">
    <source>
        <dbReference type="EMBL" id="KTC81125.1"/>
    </source>
</evidence>
<dbReference type="PATRIC" id="fig|28084.5.peg.3413"/>
<evidence type="ECO:0000313" key="2">
    <source>
        <dbReference type="Proteomes" id="UP000054921"/>
    </source>
</evidence>
<dbReference type="AlphaFoldDB" id="A0A0W0SE09"/>
<dbReference type="Gene3D" id="1.25.40.80">
    <property type="match status" value="1"/>
</dbReference>
<keyword evidence="1" id="KW-0456">Lyase</keyword>
<gene>
    <name evidence="1" type="ORF">Lche_3145</name>
</gene>
<dbReference type="PANTHER" id="PTHR38657">
    <property type="entry name" value="SLR1343 PROTEIN"/>
    <property type="match status" value="1"/>
</dbReference>
<protein>
    <submittedName>
        <fullName evidence="1">Deoxyribodipyrimidine photolyase-related protein</fullName>
    </submittedName>
</protein>
<dbReference type="Pfam" id="PF04244">
    <property type="entry name" value="DPRP"/>
    <property type="match status" value="1"/>
</dbReference>
<proteinExistence type="predicted"/>
<sequence length="512" mass="59850">MTKLCFILGDQLSETLSALSDINRHDDIVLMCEVKEEATYVSHHPKKIAFLFSAMRHFAQALKDKGYCIHYIKFDDPDNQGSLIKELIRAVEKIKPSVINLTEPGEWRILQMFEDLQSKLPVPLRIFEDNRFLCPINEFKDWAKGKKQLRMEFFYRMMRQKYRILMDNKGNPIGGSWNYDVQNRNPAKHIPSFPERLDYPEDEITTEVLQVVKKHFSKHFGQLYPFDLAVTRADALSEAHYFIEYCLISFGNYQDAMRTNETTLYHSKLSFYINVGLLLPLELCRIAEQAYLEQKAPLNSVEGFIRQILGWREYIRGIYWQFMPAYKEMNYFQATRDLPAFFWGANTQMFCIKEVVRQTSVEAYSHHIQRLMITGNFALLAGINPKQVCEWYLAVYADAYEWVELPNTLGMALYADGGLMASKPYAASGKYIQRMSNFCESCSYDPNVLLGEKACPFNALYWNFLKQNEDKLKHNPRLHYAYMNWHKMAPDKREAIHTQAREILASLDSGRL</sequence>
<dbReference type="SUPFAM" id="SSF48173">
    <property type="entry name" value="Cryptochrome/photolyase FAD-binding domain"/>
    <property type="match status" value="1"/>
</dbReference>
<dbReference type="EMBL" id="LNXW01000013">
    <property type="protein sequence ID" value="KTC81125.1"/>
    <property type="molecule type" value="Genomic_DNA"/>
</dbReference>
<dbReference type="Proteomes" id="UP000054921">
    <property type="component" value="Unassembled WGS sequence"/>
</dbReference>
<dbReference type="InterPro" id="IPR014729">
    <property type="entry name" value="Rossmann-like_a/b/a_fold"/>
</dbReference>
<dbReference type="PANTHER" id="PTHR38657:SF1">
    <property type="entry name" value="SLR1343 PROTEIN"/>
    <property type="match status" value="1"/>
</dbReference>
<accession>A0A0W0SE09</accession>
<dbReference type="OrthoDB" id="5288100at2"/>
<reference evidence="1 2" key="1">
    <citation type="submission" date="2015-11" db="EMBL/GenBank/DDBJ databases">
        <title>Genomic analysis of 38 Legionella species identifies large and diverse effector repertoires.</title>
        <authorList>
            <person name="Burstein D."/>
            <person name="Amaro F."/>
            <person name="Zusman T."/>
            <person name="Lifshitz Z."/>
            <person name="Cohen O."/>
            <person name="Gilbert J.A."/>
            <person name="Pupko T."/>
            <person name="Shuman H.A."/>
            <person name="Segal G."/>
        </authorList>
    </citation>
    <scope>NUCLEOTIDE SEQUENCE [LARGE SCALE GENOMIC DNA]</scope>
    <source>
        <strain evidence="1 2">ORW</strain>
    </source>
</reference>
<dbReference type="STRING" id="28084.Lche_3145"/>